<sequence length="492" mass="55286">MKINTKNSFLVLLLFTLLLGSCTEEFETMNISPNSATKVPASNVLGKSLLNSSQILFGERLDVYYAGTFSGYNAAIGAGDYEYRVGINNSQWDAMYASMTYAVEAMKLAKEEGNDNLYAAALTLKSYMGHKTTDLWGSIPYSEAFSLEENQIIYPKYDTEEEIYQQILSELKIAADLFDTNGEELGEGDFLFKGNISKWRKFCNSLRLRVAIRMSSADESAAKLEIASVVENPNSYPIMQSNDDNAYFWWPGVLPDVEPWYARMGAADGNKTDGYRVSNALVTALLENDDPRMPVYADRNKYGNYRGYEFGPNQLNDTLNNGNNVSHIGDRFGNNPAGFSPFMNTSEVYFILAEAYERNLISGGSAQSAYETGVTMSLEENGIEPGDIATFLAETEVAWDSGTTSNLYKIRLQKWISLFKQSVEGWAEVRRTDVPLILEVSKDYTGSHNRHPLRLAYPDSEKSLNTNFPFDIVEKDIFYGTQMWWDKRPGVQ</sequence>
<accession>A0A1M5EBR3</accession>
<evidence type="ECO:0000313" key="2">
    <source>
        <dbReference type="EMBL" id="SHF76626.1"/>
    </source>
</evidence>
<feature type="signal peptide" evidence="1">
    <location>
        <begin position="1"/>
        <end position="23"/>
    </location>
</feature>
<keyword evidence="3" id="KW-1185">Reference proteome</keyword>
<reference evidence="3" key="1">
    <citation type="submission" date="2016-11" db="EMBL/GenBank/DDBJ databases">
        <authorList>
            <person name="Varghese N."/>
            <person name="Submissions S."/>
        </authorList>
    </citation>
    <scope>NUCLEOTIDE SEQUENCE [LARGE SCALE GENOMIC DNA]</scope>
    <source>
        <strain evidence="3">DSM 17539</strain>
    </source>
</reference>
<feature type="chain" id="PRO_5012906224" evidence="1">
    <location>
        <begin position="24"/>
        <end position="492"/>
    </location>
</feature>
<dbReference type="OrthoDB" id="725917at2"/>
<evidence type="ECO:0000313" key="3">
    <source>
        <dbReference type="Proteomes" id="UP000184406"/>
    </source>
</evidence>
<dbReference type="SUPFAM" id="SSF48452">
    <property type="entry name" value="TPR-like"/>
    <property type="match status" value="1"/>
</dbReference>
<dbReference type="InterPro" id="IPR011990">
    <property type="entry name" value="TPR-like_helical_dom_sf"/>
</dbReference>
<dbReference type="Pfam" id="PF12771">
    <property type="entry name" value="SusD-like_2"/>
    <property type="match status" value="1"/>
</dbReference>
<dbReference type="RefSeq" id="WP_072863864.1">
    <property type="nucleotide sequence ID" value="NZ_FQUX01000007.1"/>
</dbReference>
<dbReference type="AlphaFoldDB" id="A0A1M5EBR3"/>
<dbReference type="PROSITE" id="PS51257">
    <property type="entry name" value="PROKAR_LIPOPROTEIN"/>
    <property type="match status" value="1"/>
</dbReference>
<keyword evidence="1" id="KW-0732">Signal</keyword>
<gene>
    <name evidence="2" type="ORF">SAMN03080594_10768</name>
</gene>
<proteinExistence type="predicted"/>
<dbReference type="EMBL" id="FQUX01000007">
    <property type="protein sequence ID" value="SHF76626.1"/>
    <property type="molecule type" value="Genomic_DNA"/>
</dbReference>
<name>A0A1M5EBR3_9FLAO</name>
<protein>
    <submittedName>
        <fullName evidence="2">Starch-binding associating with outer membrane</fullName>
    </submittedName>
</protein>
<evidence type="ECO:0000256" key="1">
    <source>
        <dbReference type="SAM" id="SignalP"/>
    </source>
</evidence>
<organism evidence="2 3">
    <name type="scientific">Arenibacter palladensis</name>
    <dbReference type="NCBI Taxonomy" id="237373"/>
    <lineage>
        <taxon>Bacteria</taxon>
        <taxon>Pseudomonadati</taxon>
        <taxon>Bacteroidota</taxon>
        <taxon>Flavobacteriia</taxon>
        <taxon>Flavobacteriales</taxon>
        <taxon>Flavobacteriaceae</taxon>
        <taxon>Arenibacter</taxon>
    </lineage>
</organism>
<dbReference type="Proteomes" id="UP000184406">
    <property type="component" value="Unassembled WGS sequence"/>
</dbReference>
<dbReference type="Gene3D" id="1.25.40.390">
    <property type="match status" value="1"/>
</dbReference>
<dbReference type="InterPro" id="IPR041662">
    <property type="entry name" value="SusD-like_2"/>
</dbReference>